<gene>
    <name evidence="3" type="ORF">K7432_014988</name>
</gene>
<feature type="compositionally biased region" description="Polar residues" evidence="2">
    <location>
        <begin position="450"/>
        <end position="483"/>
    </location>
</feature>
<feature type="compositionally biased region" description="Basic and acidic residues" evidence="2">
    <location>
        <begin position="493"/>
        <end position="505"/>
    </location>
</feature>
<comment type="caution">
    <text evidence="3">The sequence shown here is derived from an EMBL/GenBank/DDBJ whole genome shotgun (WGS) entry which is preliminary data.</text>
</comment>
<accession>A0ABR2VNP1</accession>
<evidence type="ECO:0000256" key="1">
    <source>
        <dbReference type="SAM" id="Coils"/>
    </source>
</evidence>
<evidence type="ECO:0000313" key="4">
    <source>
        <dbReference type="Proteomes" id="UP001479436"/>
    </source>
</evidence>
<keyword evidence="4" id="KW-1185">Reference proteome</keyword>
<name>A0ABR2VNP1_9FUNG</name>
<feature type="non-terminal residue" evidence="3">
    <location>
        <position position="552"/>
    </location>
</feature>
<feature type="coiled-coil region" evidence="1">
    <location>
        <begin position="110"/>
        <end position="238"/>
    </location>
</feature>
<dbReference type="EMBL" id="JASJQH010008754">
    <property type="protein sequence ID" value="KAK9686895.1"/>
    <property type="molecule type" value="Genomic_DNA"/>
</dbReference>
<keyword evidence="1" id="KW-0175">Coiled coil</keyword>
<feature type="region of interest" description="Disordered" evidence="2">
    <location>
        <begin position="429"/>
        <end position="516"/>
    </location>
</feature>
<evidence type="ECO:0000313" key="3">
    <source>
        <dbReference type="EMBL" id="KAK9686895.1"/>
    </source>
</evidence>
<dbReference type="Proteomes" id="UP001479436">
    <property type="component" value="Unassembled WGS sequence"/>
</dbReference>
<evidence type="ECO:0000256" key="2">
    <source>
        <dbReference type="SAM" id="MobiDB-lite"/>
    </source>
</evidence>
<organism evidence="3 4">
    <name type="scientific">Basidiobolus ranarum</name>
    <dbReference type="NCBI Taxonomy" id="34480"/>
    <lineage>
        <taxon>Eukaryota</taxon>
        <taxon>Fungi</taxon>
        <taxon>Fungi incertae sedis</taxon>
        <taxon>Zoopagomycota</taxon>
        <taxon>Entomophthoromycotina</taxon>
        <taxon>Basidiobolomycetes</taxon>
        <taxon>Basidiobolales</taxon>
        <taxon>Basidiobolaceae</taxon>
        <taxon>Basidiobolus</taxon>
    </lineage>
</organism>
<protein>
    <submittedName>
        <fullName evidence="3">Uncharacterized protein</fullName>
    </submittedName>
</protein>
<reference evidence="3 4" key="1">
    <citation type="submission" date="2023-04" db="EMBL/GenBank/DDBJ databases">
        <title>Genome of Basidiobolus ranarum AG-B5.</title>
        <authorList>
            <person name="Stajich J.E."/>
            <person name="Carter-House D."/>
            <person name="Gryganskyi A."/>
        </authorList>
    </citation>
    <scope>NUCLEOTIDE SEQUENCE [LARGE SCALE GENOMIC DNA]</scope>
    <source>
        <strain evidence="3 4">AG-B5</strain>
    </source>
</reference>
<proteinExistence type="predicted"/>
<sequence length="552" mass="62706">MTDSLPNLLELDDQQLVEKFRAITSPILEKSKLTQEHSVSQSRKYYCCCGVVGCGNFREWSQSIHDKDSQLKLLADISNAILLKHEIQLQNLNFTLEVTLQECNKKDIEVQEVLLMMQQLKSDLDTLEESRDNLYVTNLKMEKTLLAVSNDLEEANQRARELCLDVEEKAQINEKLRSEMVRVRQSTVKVEEWKEKAVNLQQELDRSRESEAASLTKIRTLKESYNELEEVHEHLLIEHQDLTYEREKYEALSWLRDSNEKLREHVSYLESRMLDQPYDEGEENDAIVSILRELTEENIKLKSEVAECCELLTETRNESSMLRAKLEDLHFGHLSFDSLNNMYASLDENYSGLTDSFHQANLEHPDYGYSQQDGLEVYCSSAPLTAPCWGQIQEKAGRPLTVPTTPEGSLAIGNTMFGELEKYVQNKRRERRKNRNLGSEGDNGLGDTLSVANDSCTDTSDTQSIQSGDNLSESQTSNNTSVKVNAPDNALSNEKDVSASSDKPELLSSETSVEEREIFWNDPDVGVKTGELSPILEMSHITDEEAVEPSGS</sequence>